<dbReference type="Gene3D" id="3.40.50.720">
    <property type="entry name" value="NAD(P)-binding Rossmann-like Domain"/>
    <property type="match status" value="1"/>
</dbReference>
<dbReference type="SUPFAM" id="SSF51735">
    <property type="entry name" value="NAD(P)-binding Rossmann-fold domains"/>
    <property type="match status" value="1"/>
</dbReference>
<dbReference type="GO" id="GO:0016491">
    <property type="term" value="F:oxidoreductase activity"/>
    <property type="evidence" value="ECO:0007669"/>
    <property type="project" value="UniProtKB-KW"/>
</dbReference>
<sequence>MGLLDGRCALITGAGSGFGKAGARTFAREGASVVVADIDAVNGEETAKRIRDAGGRAEYVLADVSRVDQIEWAVREAARTFGRLDIFWHNAGIAGPGAVEETSEHAYDLTMSVHLKAAFFGAKFVLEEMKKIGSGTILLTSSLAGLKASRASPVYGVAKAGLIALTRNLAAGFAPYQVRVNAICPGPAETPMWLSVTNRGADRPDLSRAASVAQMYRDKAPLRRLCEPQDVANAALFLASDLASCITGDVMSVDGGLSVV</sequence>
<dbReference type="EMBL" id="VLTJ01000013">
    <property type="protein sequence ID" value="TSH96781.1"/>
    <property type="molecule type" value="Genomic_DNA"/>
</dbReference>
<keyword evidence="2" id="KW-0560">Oxidoreductase</keyword>
<dbReference type="InterPro" id="IPR020904">
    <property type="entry name" value="Sc_DH/Rdtase_CS"/>
</dbReference>
<evidence type="ECO:0000313" key="3">
    <source>
        <dbReference type="EMBL" id="TSH96781.1"/>
    </source>
</evidence>
<name>A0A556AV11_9BURK</name>
<evidence type="ECO:0000313" key="4">
    <source>
        <dbReference type="Proteomes" id="UP000318405"/>
    </source>
</evidence>
<dbReference type="PRINTS" id="PR00080">
    <property type="entry name" value="SDRFAMILY"/>
</dbReference>
<dbReference type="PROSITE" id="PS00061">
    <property type="entry name" value="ADH_SHORT"/>
    <property type="match status" value="1"/>
</dbReference>
<organism evidence="3 4">
    <name type="scientific">Verticiella sediminum</name>
    <dbReference type="NCBI Taxonomy" id="1247510"/>
    <lineage>
        <taxon>Bacteria</taxon>
        <taxon>Pseudomonadati</taxon>
        <taxon>Pseudomonadota</taxon>
        <taxon>Betaproteobacteria</taxon>
        <taxon>Burkholderiales</taxon>
        <taxon>Alcaligenaceae</taxon>
        <taxon>Verticiella</taxon>
    </lineage>
</organism>
<evidence type="ECO:0000256" key="2">
    <source>
        <dbReference type="ARBA" id="ARBA00023002"/>
    </source>
</evidence>
<dbReference type="NCBIfam" id="NF005559">
    <property type="entry name" value="PRK07231.1"/>
    <property type="match status" value="1"/>
</dbReference>
<accession>A0A556AV11</accession>
<dbReference type="PANTHER" id="PTHR43477:SF1">
    <property type="entry name" value="DIHYDROANTICAPSIN 7-DEHYDROGENASE"/>
    <property type="match status" value="1"/>
</dbReference>
<dbReference type="Pfam" id="PF13561">
    <property type="entry name" value="adh_short_C2"/>
    <property type="match status" value="1"/>
</dbReference>
<dbReference type="AlphaFoldDB" id="A0A556AV11"/>
<dbReference type="InterPro" id="IPR051122">
    <property type="entry name" value="SDR_DHRS6-like"/>
</dbReference>
<protein>
    <submittedName>
        <fullName evidence="3">SDR family oxidoreductase</fullName>
    </submittedName>
</protein>
<comment type="caution">
    <text evidence="3">The sequence shown here is derived from an EMBL/GenBank/DDBJ whole genome shotgun (WGS) entry which is preliminary data.</text>
</comment>
<comment type="similarity">
    <text evidence="1">Belongs to the short-chain dehydrogenases/reductases (SDR) family.</text>
</comment>
<evidence type="ECO:0000256" key="1">
    <source>
        <dbReference type="ARBA" id="ARBA00006484"/>
    </source>
</evidence>
<dbReference type="InterPro" id="IPR036291">
    <property type="entry name" value="NAD(P)-bd_dom_sf"/>
</dbReference>
<keyword evidence="4" id="KW-1185">Reference proteome</keyword>
<dbReference type="Proteomes" id="UP000318405">
    <property type="component" value="Unassembled WGS sequence"/>
</dbReference>
<dbReference type="PANTHER" id="PTHR43477">
    <property type="entry name" value="DIHYDROANTICAPSIN 7-DEHYDROGENASE"/>
    <property type="match status" value="1"/>
</dbReference>
<dbReference type="InterPro" id="IPR002347">
    <property type="entry name" value="SDR_fam"/>
</dbReference>
<dbReference type="OrthoDB" id="9178657at2"/>
<gene>
    <name evidence="3" type="ORF">FOZ76_08095</name>
</gene>
<proteinExistence type="inferred from homology"/>
<dbReference type="PRINTS" id="PR00081">
    <property type="entry name" value="GDHRDH"/>
</dbReference>
<reference evidence="3 4" key="1">
    <citation type="submission" date="2019-07" db="EMBL/GenBank/DDBJ databases">
        <title>Qingshengfaniella alkalisoli gen. nov., sp. nov., isolated from saline soil.</title>
        <authorList>
            <person name="Xu L."/>
            <person name="Huang X.-X."/>
            <person name="Sun J.-Q."/>
        </authorList>
    </citation>
    <scope>NUCLEOTIDE SEQUENCE [LARGE SCALE GENOMIC DNA]</scope>
    <source>
        <strain evidence="3 4">DSM 27279</strain>
    </source>
</reference>
<dbReference type="FunFam" id="3.40.50.720:FF:000084">
    <property type="entry name" value="Short-chain dehydrogenase reductase"/>
    <property type="match status" value="1"/>
</dbReference>
<dbReference type="CDD" id="cd05233">
    <property type="entry name" value="SDR_c"/>
    <property type="match status" value="1"/>
</dbReference>
<dbReference type="RefSeq" id="WP_143947642.1">
    <property type="nucleotide sequence ID" value="NZ_BAABMB010000002.1"/>
</dbReference>